<gene>
    <name evidence="1" type="ORF">EK21DRAFT_116173</name>
</gene>
<sequence length="320" mass="36717">MDLLEPMRDILDSVGLFHWRRFFVRHLAPNWIILISYGVSLSRYGKNIISLKPSLQSDIHVIVTYYRNLLGKMLETFNETKWYQNKWSAAGWLNSLYESVYSLKGCNTADQSAVDQCLSMLTNRIEHIYLILFPTDAQTKKRRWNELQALASALASYTQTFHLIPKAYPAEDRLLYNDWPKHPPVQPTASFFPRLKKYVPARFLALCGWNADTLSCGESVSVCMDSMEKILETRFASDRKVEYLVDLAPCALSLITLQVFDILEEMNWTLIRPSILTAVIIASSIHIISHFLDSVEENGIQLPPTPDDTTKPYLSATMDR</sequence>
<proteinExistence type="predicted"/>
<reference evidence="1" key="1">
    <citation type="journal article" date="2020" name="Stud. Mycol.">
        <title>101 Dothideomycetes genomes: a test case for predicting lifestyles and emergence of pathogens.</title>
        <authorList>
            <person name="Haridas S."/>
            <person name="Albert R."/>
            <person name="Binder M."/>
            <person name="Bloem J."/>
            <person name="Labutti K."/>
            <person name="Salamov A."/>
            <person name="Andreopoulos B."/>
            <person name="Baker S."/>
            <person name="Barry K."/>
            <person name="Bills G."/>
            <person name="Bluhm B."/>
            <person name="Cannon C."/>
            <person name="Castanera R."/>
            <person name="Culley D."/>
            <person name="Daum C."/>
            <person name="Ezra D."/>
            <person name="Gonzalez J."/>
            <person name="Henrissat B."/>
            <person name="Kuo A."/>
            <person name="Liang C."/>
            <person name="Lipzen A."/>
            <person name="Lutzoni F."/>
            <person name="Magnuson J."/>
            <person name="Mondo S."/>
            <person name="Nolan M."/>
            <person name="Ohm R."/>
            <person name="Pangilinan J."/>
            <person name="Park H.-J."/>
            <person name="Ramirez L."/>
            <person name="Alfaro M."/>
            <person name="Sun H."/>
            <person name="Tritt A."/>
            <person name="Yoshinaga Y."/>
            <person name="Zwiers L.-H."/>
            <person name="Turgeon B."/>
            <person name="Goodwin S."/>
            <person name="Spatafora J."/>
            <person name="Crous P."/>
            <person name="Grigoriev I."/>
        </authorList>
    </citation>
    <scope>NUCLEOTIDE SEQUENCE</scope>
    <source>
        <strain evidence="1">CBS 110217</strain>
    </source>
</reference>
<evidence type="ECO:0000313" key="2">
    <source>
        <dbReference type="Proteomes" id="UP000799777"/>
    </source>
</evidence>
<accession>A0A9P4H1D4</accession>
<dbReference type="EMBL" id="ML978250">
    <property type="protein sequence ID" value="KAF2026066.1"/>
    <property type="molecule type" value="Genomic_DNA"/>
</dbReference>
<protein>
    <submittedName>
        <fullName evidence="1">Uncharacterized protein</fullName>
    </submittedName>
</protein>
<evidence type="ECO:0000313" key="1">
    <source>
        <dbReference type="EMBL" id="KAF2026066.1"/>
    </source>
</evidence>
<organism evidence="1 2">
    <name type="scientific">Setomelanomma holmii</name>
    <dbReference type="NCBI Taxonomy" id="210430"/>
    <lineage>
        <taxon>Eukaryota</taxon>
        <taxon>Fungi</taxon>
        <taxon>Dikarya</taxon>
        <taxon>Ascomycota</taxon>
        <taxon>Pezizomycotina</taxon>
        <taxon>Dothideomycetes</taxon>
        <taxon>Pleosporomycetidae</taxon>
        <taxon>Pleosporales</taxon>
        <taxon>Pleosporineae</taxon>
        <taxon>Phaeosphaeriaceae</taxon>
        <taxon>Setomelanomma</taxon>
    </lineage>
</organism>
<comment type="caution">
    <text evidence="1">The sequence shown here is derived from an EMBL/GenBank/DDBJ whole genome shotgun (WGS) entry which is preliminary data.</text>
</comment>
<name>A0A9P4H1D4_9PLEO</name>
<keyword evidence="2" id="KW-1185">Reference proteome</keyword>
<dbReference type="Proteomes" id="UP000799777">
    <property type="component" value="Unassembled WGS sequence"/>
</dbReference>
<dbReference type="AlphaFoldDB" id="A0A9P4H1D4"/>